<dbReference type="AlphaFoldDB" id="E5AKH1"/>
<protein>
    <submittedName>
        <fullName evidence="1">Uncharacterized protein</fullName>
    </submittedName>
</protein>
<organism evidence="1 2">
    <name type="scientific">Mycetohabitans rhizoxinica (strain DSM 19002 / CIP 109453 / HKI 454)</name>
    <name type="common">Paraburkholderia rhizoxinica</name>
    <dbReference type="NCBI Taxonomy" id="882378"/>
    <lineage>
        <taxon>Bacteria</taxon>
        <taxon>Pseudomonadati</taxon>
        <taxon>Pseudomonadota</taxon>
        <taxon>Betaproteobacteria</taxon>
        <taxon>Burkholderiales</taxon>
        <taxon>Burkholderiaceae</taxon>
        <taxon>Mycetohabitans</taxon>
    </lineage>
</organism>
<gene>
    <name evidence="1" type="ordered locus">RBRH_00793</name>
</gene>
<evidence type="ECO:0000313" key="2">
    <source>
        <dbReference type="Proteomes" id="UP000007437"/>
    </source>
</evidence>
<dbReference type="Proteomes" id="UP000007437">
    <property type="component" value="Chromosome"/>
</dbReference>
<proteinExistence type="predicted"/>
<sequence>MLYTTVIVVNKGVPAAWKTTKNNIISMRYENNNNRNDGVATVDRDEQMLACYYRRALVQNRCTVINAVFPLDYPQFMSARDMTYHPGSHRMDTPTR</sequence>
<dbReference type="EMBL" id="FR687359">
    <property type="protein sequence ID" value="CBW73642.1"/>
    <property type="molecule type" value="Genomic_DNA"/>
</dbReference>
<name>E5AKH1_MYCRK</name>
<dbReference type="HOGENOM" id="CLU_2354434_0_0_4"/>
<dbReference type="STRING" id="882378.RBRH_00793"/>
<accession>E5AKH1</accession>
<dbReference type="KEGG" id="brh:RBRH_00793"/>
<evidence type="ECO:0000313" key="1">
    <source>
        <dbReference type="EMBL" id="CBW73642.1"/>
    </source>
</evidence>
<reference evidence="1 2" key="1">
    <citation type="journal article" date="2011" name="J. Bacteriol.">
        <title>Complete genome sequence of Burkholderia rhizoxinica, an endosymbiont of Rhizopus microsporus.</title>
        <authorList>
            <person name="Lackner G."/>
            <person name="Moebius N."/>
            <person name="Partida-Martinez L."/>
            <person name="Hertweck C."/>
        </authorList>
    </citation>
    <scope>NUCLEOTIDE SEQUENCE [LARGE SCALE GENOMIC DNA]</scope>
    <source>
        <strain evidence="2">DSM 19002 / CIP 109453 / HKI 454</strain>
    </source>
</reference>